<keyword evidence="2" id="KW-1185">Reference proteome</keyword>
<dbReference type="Proteomes" id="UP000004986">
    <property type="component" value="Unassembled WGS sequence"/>
</dbReference>
<reference evidence="1 2" key="1">
    <citation type="journal article" date="2011" name="PLoS Pathog.">
        <title>Dynamic evolution of pathogenicity revealed by sequencing and comparative genomics of 19 Pseudomonas syringae isolates.</title>
        <authorList>
            <person name="Baltrus D.A."/>
            <person name="Nishimura M.T."/>
            <person name="Romanchuk A."/>
            <person name="Chang J.H."/>
            <person name="Mukhtar M.S."/>
            <person name="Cherkis K."/>
            <person name="Roach J."/>
            <person name="Grant S.R."/>
            <person name="Jones C.D."/>
            <person name="Dangl J.L."/>
        </authorList>
    </citation>
    <scope>NUCLEOTIDE SEQUENCE [LARGE SCALE GENOMIC DNA]</scope>
    <source>
        <strain evidence="1 2">1704B</strain>
    </source>
</reference>
<evidence type="ECO:0000313" key="2">
    <source>
        <dbReference type="Proteomes" id="UP000004986"/>
    </source>
</evidence>
<proteinExistence type="predicted"/>
<dbReference type="EMBL" id="AEAI01001284">
    <property type="protein sequence ID" value="EGH45413.1"/>
    <property type="molecule type" value="Genomic_DNA"/>
</dbReference>
<sequence>MYHELANILREELTTYQPGDFLPAEFQLAERFSVN</sequence>
<protein>
    <submittedName>
        <fullName evidence="1">Transcriptional regulator GntR</fullName>
    </submittedName>
</protein>
<dbReference type="Gene3D" id="1.10.10.10">
    <property type="entry name" value="Winged helix-like DNA-binding domain superfamily/Winged helix DNA-binding domain"/>
    <property type="match status" value="1"/>
</dbReference>
<comment type="caution">
    <text evidence="1">The sequence shown here is derived from an EMBL/GenBank/DDBJ whole genome shotgun (WGS) entry which is preliminary data.</text>
</comment>
<feature type="non-terminal residue" evidence="1">
    <location>
        <position position="35"/>
    </location>
</feature>
<organism evidence="1 2">
    <name type="scientific">Pseudomonas syringae pv. pisi str. 1704B</name>
    <dbReference type="NCBI Taxonomy" id="629263"/>
    <lineage>
        <taxon>Bacteria</taxon>
        <taxon>Pseudomonadati</taxon>
        <taxon>Pseudomonadota</taxon>
        <taxon>Gammaproteobacteria</taxon>
        <taxon>Pseudomonadales</taxon>
        <taxon>Pseudomonadaceae</taxon>
        <taxon>Pseudomonas</taxon>
        <taxon>Pseudomonas syringae</taxon>
    </lineage>
</organism>
<name>F3GEB3_PSESJ</name>
<dbReference type="InterPro" id="IPR036388">
    <property type="entry name" value="WH-like_DNA-bd_sf"/>
</dbReference>
<dbReference type="AlphaFoldDB" id="F3GEB3"/>
<dbReference type="HOGENOM" id="CLU_3370439_0_0_6"/>
<accession>F3GEB3</accession>
<evidence type="ECO:0000313" key="1">
    <source>
        <dbReference type="EMBL" id="EGH45413.1"/>
    </source>
</evidence>
<gene>
    <name evidence="1" type="ORF">PSYPI_25094</name>
</gene>